<proteinExistence type="predicted"/>
<dbReference type="GO" id="GO:0000012">
    <property type="term" value="P:single strand break repair"/>
    <property type="evidence" value="ECO:0007669"/>
    <property type="project" value="InterPro"/>
</dbReference>
<dbReference type="InterPro" id="IPR002706">
    <property type="entry name" value="Xrcc1_N"/>
</dbReference>
<dbReference type="STRING" id="48709.A0A1D2MFQ2"/>
<protein>
    <submittedName>
        <fullName evidence="2">DNA repair protein XRCC1</fullName>
    </submittedName>
</protein>
<dbReference type="EMBL" id="LJIJ01001415">
    <property type="protein sequence ID" value="ODM91803.1"/>
    <property type="molecule type" value="Genomic_DNA"/>
</dbReference>
<dbReference type="GO" id="GO:0006284">
    <property type="term" value="P:base-excision repair"/>
    <property type="evidence" value="ECO:0007669"/>
    <property type="project" value="TreeGrafter"/>
</dbReference>
<organism evidence="2 3">
    <name type="scientific">Orchesella cincta</name>
    <name type="common">Springtail</name>
    <name type="synonym">Podura cincta</name>
    <dbReference type="NCBI Taxonomy" id="48709"/>
    <lineage>
        <taxon>Eukaryota</taxon>
        <taxon>Metazoa</taxon>
        <taxon>Ecdysozoa</taxon>
        <taxon>Arthropoda</taxon>
        <taxon>Hexapoda</taxon>
        <taxon>Collembola</taxon>
        <taxon>Entomobryomorpha</taxon>
        <taxon>Entomobryoidea</taxon>
        <taxon>Orchesellidae</taxon>
        <taxon>Orchesellinae</taxon>
        <taxon>Orchesella</taxon>
    </lineage>
</organism>
<dbReference type="OrthoDB" id="25840at2759"/>
<dbReference type="InterPro" id="IPR008979">
    <property type="entry name" value="Galactose-bd-like_sf"/>
</dbReference>
<dbReference type="GO" id="GO:0005634">
    <property type="term" value="C:nucleus"/>
    <property type="evidence" value="ECO:0007669"/>
    <property type="project" value="InterPro"/>
</dbReference>
<name>A0A1D2MFQ2_ORCCI</name>
<comment type="caution">
    <text evidence="2">The sequence shown here is derived from an EMBL/GenBank/DDBJ whole genome shotgun (WGS) entry which is preliminary data.</text>
</comment>
<evidence type="ECO:0000259" key="1">
    <source>
        <dbReference type="Pfam" id="PF01834"/>
    </source>
</evidence>
<dbReference type="SUPFAM" id="SSF49785">
    <property type="entry name" value="Galactose-binding domain-like"/>
    <property type="match status" value="1"/>
</dbReference>
<dbReference type="Proteomes" id="UP000094527">
    <property type="component" value="Unassembled WGS sequence"/>
</dbReference>
<dbReference type="OMA" id="DWGGWII"/>
<reference evidence="2 3" key="1">
    <citation type="journal article" date="2016" name="Genome Biol. Evol.">
        <title>Gene Family Evolution Reflects Adaptation to Soil Environmental Stressors in the Genome of the Collembolan Orchesella cincta.</title>
        <authorList>
            <person name="Faddeeva-Vakhrusheva A."/>
            <person name="Derks M.F."/>
            <person name="Anvar S.Y."/>
            <person name="Agamennone V."/>
            <person name="Suring W."/>
            <person name="Smit S."/>
            <person name="van Straalen N.M."/>
            <person name="Roelofs D."/>
        </authorList>
    </citation>
    <scope>NUCLEOTIDE SEQUENCE [LARGE SCALE GENOMIC DNA]</scope>
    <source>
        <tissue evidence="2">Mixed pool</tissue>
    </source>
</reference>
<sequence length="161" mass="17786">NHPASNLLNRDTYRKWKCKEAGEKEAFVILKFDQAVNFNCVDIGNDGSALVEVFVARSGSGEPQYEVLLSSTAFMSPLDSREGKNSGGVKSFSLNYLCKPIAAQKWDLVKILVSQPFNRHVQYGLTFIKFTAAPDPNEPKKIGIFALRKPLGGVDSDDDDD</sequence>
<evidence type="ECO:0000313" key="3">
    <source>
        <dbReference type="Proteomes" id="UP000094527"/>
    </source>
</evidence>
<dbReference type="PANTHER" id="PTHR11370">
    <property type="entry name" value="DNA-REPAIR PROTEIN XRCC1"/>
    <property type="match status" value="1"/>
</dbReference>
<feature type="non-terminal residue" evidence="2">
    <location>
        <position position="1"/>
    </location>
</feature>
<dbReference type="Pfam" id="PF01834">
    <property type="entry name" value="XRCC1_N"/>
    <property type="match status" value="1"/>
</dbReference>
<feature type="domain" description="DNA-repair protein Xrcc1 N-terminal" evidence="1">
    <location>
        <begin position="1"/>
        <end position="130"/>
    </location>
</feature>
<keyword evidence="3" id="KW-1185">Reference proteome</keyword>
<dbReference type="FunFam" id="2.60.120.260:FF:000025">
    <property type="entry name" value="DNA repair protein XRCC1 isoform X1"/>
    <property type="match status" value="1"/>
</dbReference>
<gene>
    <name evidence="2" type="ORF">Ocin01_14878</name>
</gene>
<dbReference type="Gene3D" id="2.60.120.260">
    <property type="entry name" value="Galactose-binding domain-like"/>
    <property type="match status" value="1"/>
</dbReference>
<accession>A0A1D2MFQ2</accession>
<dbReference type="PANTHER" id="PTHR11370:SF5">
    <property type="entry name" value="DNA REPAIR PROTEIN XRCC1"/>
    <property type="match status" value="1"/>
</dbReference>
<evidence type="ECO:0000313" key="2">
    <source>
        <dbReference type="EMBL" id="ODM91803.1"/>
    </source>
</evidence>
<feature type="non-terminal residue" evidence="2">
    <location>
        <position position="161"/>
    </location>
</feature>
<dbReference type="GO" id="GO:0003684">
    <property type="term" value="F:damaged DNA binding"/>
    <property type="evidence" value="ECO:0007669"/>
    <property type="project" value="InterPro"/>
</dbReference>
<dbReference type="AlphaFoldDB" id="A0A1D2MFQ2"/>